<dbReference type="EMBL" id="LM993663">
    <property type="protein sequence ID" value="VTZ78269.1"/>
    <property type="molecule type" value="Genomic_DNA"/>
</dbReference>
<dbReference type="InterPro" id="IPR002110">
    <property type="entry name" value="Ankyrin_rpt"/>
</dbReference>
<dbReference type="SUPFAM" id="SSF53335">
    <property type="entry name" value="S-adenosyl-L-methionine-dependent methyltransferases"/>
    <property type="match status" value="1"/>
</dbReference>
<dbReference type="VEuPathDB" id="PlasmoDB:Py17XNL_000900103"/>
<dbReference type="GeneID" id="3789653"/>
<dbReference type="SMART" id="SM00248">
    <property type="entry name" value="ANK"/>
    <property type="match status" value="2"/>
</dbReference>
<protein>
    <submittedName>
        <fullName evidence="2">Methyltransferase, putative</fullName>
    </submittedName>
</protein>
<organism evidence="2 3">
    <name type="scientific">Plasmodium yoelii</name>
    <dbReference type="NCBI Taxonomy" id="5861"/>
    <lineage>
        <taxon>Eukaryota</taxon>
        <taxon>Sar</taxon>
        <taxon>Alveolata</taxon>
        <taxon>Apicomplexa</taxon>
        <taxon>Aconoidasida</taxon>
        <taxon>Haemosporida</taxon>
        <taxon>Plasmodiidae</taxon>
        <taxon>Plasmodium</taxon>
        <taxon>Plasmodium (Vinckeia)</taxon>
    </lineage>
</organism>
<name>A0A078K7H5_PLAYE</name>
<dbReference type="VEuPathDB" id="PlasmoDB:PY04078"/>
<dbReference type="GO" id="GO:0032259">
    <property type="term" value="P:methylation"/>
    <property type="evidence" value="ECO:0007669"/>
    <property type="project" value="UniProtKB-KW"/>
</dbReference>
<dbReference type="VEuPathDB" id="PlasmoDB:PY17X_0907700"/>
<dbReference type="OrthoDB" id="46564at2759"/>
<evidence type="ECO:0000313" key="1">
    <source>
        <dbReference type="EMBL" id="CDU17852.1"/>
    </source>
</evidence>
<dbReference type="Pfam" id="PF10294">
    <property type="entry name" value="Methyltransf_16"/>
    <property type="match status" value="1"/>
</dbReference>
<evidence type="ECO:0000313" key="3">
    <source>
        <dbReference type="Proteomes" id="UP000072874"/>
    </source>
</evidence>
<dbReference type="Proteomes" id="UP000072874">
    <property type="component" value="Chromosome 9"/>
</dbReference>
<dbReference type="PANTHER" id="PTHR14614">
    <property type="entry name" value="HEPATOCELLULAR CARCINOMA-ASSOCIATED ANTIGEN"/>
    <property type="match status" value="1"/>
</dbReference>
<dbReference type="GO" id="GO:0005634">
    <property type="term" value="C:nucleus"/>
    <property type="evidence" value="ECO:0007669"/>
    <property type="project" value="TreeGrafter"/>
</dbReference>
<dbReference type="GO" id="GO:0008168">
    <property type="term" value="F:methyltransferase activity"/>
    <property type="evidence" value="ECO:0007669"/>
    <property type="project" value="UniProtKB-KW"/>
</dbReference>
<keyword evidence="2" id="KW-0489">Methyltransferase</keyword>
<accession>A0A078K7H5</accession>
<dbReference type="Gene3D" id="1.25.40.20">
    <property type="entry name" value="Ankyrin repeat-containing domain"/>
    <property type="match status" value="1"/>
</dbReference>
<dbReference type="AlphaFoldDB" id="A0A078K7H5"/>
<reference evidence="2" key="4">
    <citation type="submission" date="2019-05" db="EMBL/GenBank/DDBJ databases">
        <authorList>
            <consortium name="Pathogen Informatics"/>
        </authorList>
    </citation>
    <scope>NUCLEOTIDE SEQUENCE</scope>
    <source>
        <strain evidence="2">17X</strain>
    </source>
</reference>
<dbReference type="VEuPathDB" id="PlasmoDB:PYYM_0907200"/>
<reference evidence="2" key="3">
    <citation type="submission" date="2014-05" db="EMBL/GenBank/DDBJ databases">
        <authorList>
            <person name="Aslett M.A."/>
            <person name="De Silva N."/>
        </authorList>
    </citation>
    <scope>NUCLEOTIDE SEQUENCE</scope>
    <source>
        <strain evidence="2">17X</strain>
    </source>
</reference>
<reference evidence="3 4" key="1">
    <citation type="journal article" date="2014" name="BMC Biol.">
        <title>A comprehensive evaluation of rodent malaria parasite genomes and gene expression.</title>
        <authorList>
            <person name="Otto T.D."/>
            <person name="Bohme U."/>
            <person name="Jackson A.P."/>
            <person name="Hunt M."/>
            <person name="Franke-Fayard B."/>
            <person name="Hoeijmakers W.A."/>
            <person name="Religa A.A."/>
            <person name="Robertson L."/>
            <person name="Sanders M."/>
            <person name="Ogun S.A."/>
            <person name="Cunningham D."/>
            <person name="Erhart A."/>
            <person name="Billker O."/>
            <person name="Khan S.M."/>
            <person name="Stunnenberg H.G."/>
            <person name="Langhorne J."/>
            <person name="Holder A.A."/>
            <person name="Waters A.P."/>
            <person name="Newbold C.I."/>
            <person name="Pain A."/>
            <person name="Berriman M."/>
            <person name="Janse C.J."/>
        </authorList>
    </citation>
    <scope>NUCLEOTIDE SEQUENCE [LARGE SCALE GENOMIC DNA]</scope>
    <source>
        <strain evidence="2 3">17X</strain>
        <strain evidence="1 4">YM</strain>
    </source>
</reference>
<sequence length="538" mass="63430">MEEVIDDLIYYVRTDEIDEIQKILETENIKTINDIKDENNNSLLHFACANNNVDMIRFLLYECSIDYNTFNNSGNSPLLWAIQNKNFEAIKEVLFFDYYLNKFEYIAIEKKPNEIYENIFKDINCPTFLKSNYKLNEEIKKKINAINIIDYFIFLHTNENFDNNNNDNSYPNKYEINLYKERNKIYLLKNNEFSKNILSESFNIQNENILHLILNHPISSILDNQEIIENNPNIKFNDNLSKINYQENHENEKIKENDFTSNISEAKIVQEHIHELIVNQNVKINENDVIIKIREIGLNYFGKWLDENDLKNDITGINIWECSIIASKWLVDMCIQDNLIFSNKNILEIGAGCALNSISLFIHSNILCNGNSKLGPANMVISDINEFTLNNILYNIQINKELLNYCDQNWESKIKVCNIDWTDDNTYLKDTDNQTYMKYDCIIGSDLIYDKNIVPSIIFLLNKLLKKNGTFFYVCKQNRDGVQLFFEQLKKNFFVEFFKIPENYLTNTFLNMDQELFETKFSEFASSDQMVMLKCVNP</sequence>
<dbReference type="PANTHER" id="PTHR14614:SF165">
    <property type="entry name" value="FAM86 N-TERMINAL DOMAIN-CONTAINING PROTEIN"/>
    <property type="match status" value="1"/>
</dbReference>
<proteinExistence type="predicted"/>
<dbReference type="Proteomes" id="UP000072904">
    <property type="component" value="Chromosome 9"/>
</dbReference>
<evidence type="ECO:0000313" key="4">
    <source>
        <dbReference type="Proteomes" id="UP000072904"/>
    </source>
</evidence>
<keyword evidence="2" id="KW-0808">Transferase</keyword>
<dbReference type="EMBL" id="LK934637">
    <property type="protein sequence ID" value="CDU17852.1"/>
    <property type="molecule type" value="Genomic_DNA"/>
</dbReference>
<dbReference type="Gene3D" id="3.40.50.150">
    <property type="entry name" value="Vaccinia Virus protein VP39"/>
    <property type="match status" value="1"/>
</dbReference>
<evidence type="ECO:0000313" key="2">
    <source>
        <dbReference type="EMBL" id="VTZ78269.1"/>
    </source>
</evidence>
<dbReference type="GO" id="GO:0005737">
    <property type="term" value="C:cytoplasm"/>
    <property type="evidence" value="ECO:0007669"/>
    <property type="project" value="TreeGrafter"/>
</dbReference>
<dbReference type="InterPro" id="IPR036770">
    <property type="entry name" value="Ankyrin_rpt-contain_sf"/>
</dbReference>
<dbReference type="InterPro" id="IPR029063">
    <property type="entry name" value="SAM-dependent_MTases_sf"/>
</dbReference>
<dbReference type="RefSeq" id="XP_724328.2">
    <property type="nucleotide sequence ID" value="XM_719235.2"/>
</dbReference>
<reference evidence="1" key="2">
    <citation type="submission" date="2014-05" db="EMBL/GenBank/DDBJ databases">
        <authorList>
            <person name="Aslett A.Martin."/>
            <person name="De Silva Nishadi"/>
        </authorList>
    </citation>
    <scope>NUCLEOTIDE SEQUENCE</scope>
    <source>
        <strain evidence="1">YM</strain>
    </source>
</reference>
<dbReference type="Pfam" id="PF12796">
    <property type="entry name" value="Ank_2"/>
    <property type="match status" value="1"/>
</dbReference>
<gene>
    <name evidence="2" type="ORF">PY17X_0907700</name>
    <name evidence="1" type="ORF">PYYM_0907200</name>
</gene>
<dbReference type="OMA" id="IQNKHYE"/>
<dbReference type="InterPro" id="IPR019410">
    <property type="entry name" value="Methyltransf_16"/>
</dbReference>
<dbReference type="KEGG" id="pyo:PY17X_0907700"/>
<dbReference type="SUPFAM" id="SSF48403">
    <property type="entry name" value="Ankyrin repeat"/>
    <property type="match status" value="1"/>
</dbReference>